<dbReference type="AlphaFoldDB" id="A0A8X6SJG3"/>
<gene>
    <name evidence="1" type="ORF">TNCV_648951</name>
</gene>
<comment type="caution">
    <text evidence="1">The sequence shown here is derived from an EMBL/GenBank/DDBJ whole genome shotgun (WGS) entry which is preliminary data.</text>
</comment>
<evidence type="ECO:0000313" key="2">
    <source>
        <dbReference type="Proteomes" id="UP000887159"/>
    </source>
</evidence>
<organism evidence="1 2">
    <name type="scientific">Trichonephila clavipes</name>
    <name type="common">Golden silk orbweaver</name>
    <name type="synonym">Nephila clavipes</name>
    <dbReference type="NCBI Taxonomy" id="2585209"/>
    <lineage>
        <taxon>Eukaryota</taxon>
        <taxon>Metazoa</taxon>
        <taxon>Ecdysozoa</taxon>
        <taxon>Arthropoda</taxon>
        <taxon>Chelicerata</taxon>
        <taxon>Arachnida</taxon>
        <taxon>Araneae</taxon>
        <taxon>Araneomorphae</taxon>
        <taxon>Entelegynae</taxon>
        <taxon>Araneoidea</taxon>
        <taxon>Nephilidae</taxon>
        <taxon>Trichonephila</taxon>
    </lineage>
</organism>
<name>A0A8X6SJG3_TRICX</name>
<reference evidence="1" key="1">
    <citation type="submission" date="2020-08" db="EMBL/GenBank/DDBJ databases">
        <title>Multicomponent nature underlies the extraordinary mechanical properties of spider dragline silk.</title>
        <authorList>
            <person name="Kono N."/>
            <person name="Nakamura H."/>
            <person name="Mori M."/>
            <person name="Yoshida Y."/>
            <person name="Ohtoshi R."/>
            <person name="Malay A.D."/>
            <person name="Moran D.A.P."/>
            <person name="Tomita M."/>
            <person name="Numata K."/>
            <person name="Arakawa K."/>
        </authorList>
    </citation>
    <scope>NUCLEOTIDE SEQUENCE</scope>
</reference>
<accession>A0A8X6SJG3</accession>
<keyword evidence="2" id="KW-1185">Reference proteome</keyword>
<dbReference type="Proteomes" id="UP000887159">
    <property type="component" value="Unassembled WGS sequence"/>
</dbReference>
<evidence type="ECO:0000313" key="1">
    <source>
        <dbReference type="EMBL" id="GFY14852.1"/>
    </source>
</evidence>
<proteinExistence type="predicted"/>
<sequence length="71" mass="8187">MGKAAESPNFNKGRIDMPWESENIRFRNGTFYRLLTCSLCEYLSKVMHGERSDKSLVSGLLALAERFQMRV</sequence>
<protein>
    <submittedName>
        <fullName evidence="1">Uncharacterized protein</fullName>
    </submittedName>
</protein>
<dbReference type="EMBL" id="BMAU01021331">
    <property type="protein sequence ID" value="GFY14852.1"/>
    <property type="molecule type" value="Genomic_DNA"/>
</dbReference>